<accession>A0A7W8DPV2</accession>
<evidence type="ECO:0000256" key="1">
    <source>
        <dbReference type="SAM" id="SignalP"/>
    </source>
</evidence>
<dbReference type="Gene3D" id="2.60.120.560">
    <property type="entry name" value="Exo-inulinase, domain 1"/>
    <property type="match status" value="1"/>
</dbReference>
<reference evidence="3 4" key="1">
    <citation type="submission" date="2020-08" db="EMBL/GenBank/DDBJ databases">
        <title>Genomic Encyclopedia of Type Strains, Phase IV (KMG-IV): sequencing the most valuable type-strain genomes for metagenomic binning, comparative biology and taxonomic classification.</title>
        <authorList>
            <person name="Goeker M."/>
        </authorList>
    </citation>
    <scope>NUCLEOTIDE SEQUENCE [LARGE SCALE GENOMIC DNA]</scope>
    <source>
        <strain evidence="3 4">DSM 12251</strain>
    </source>
</reference>
<keyword evidence="1" id="KW-0732">Signal</keyword>
<organism evidence="3 4">
    <name type="scientific">Prosthecobacter dejongeii</name>
    <dbReference type="NCBI Taxonomy" id="48465"/>
    <lineage>
        <taxon>Bacteria</taxon>
        <taxon>Pseudomonadati</taxon>
        <taxon>Verrucomicrobiota</taxon>
        <taxon>Verrucomicrobiia</taxon>
        <taxon>Verrucomicrobiales</taxon>
        <taxon>Verrucomicrobiaceae</taxon>
        <taxon>Prosthecobacter</taxon>
    </lineage>
</organism>
<evidence type="ECO:0000259" key="2">
    <source>
        <dbReference type="Pfam" id="PF06439"/>
    </source>
</evidence>
<evidence type="ECO:0000313" key="4">
    <source>
        <dbReference type="Proteomes" id="UP000534294"/>
    </source>
</evidence>
<sequence length="216" mass="23687">MKASLFVFLVLGACRIIAADTVSLFDGKSLAGWTGPDGAKPGAGWVIVDGTLHLNGEKGGNLLSEKEYTNFELEWEWKVEEGGNNGIKYWVTKVGGKEWLGIEYQMIDDAKHPDGLKGGSHTTGSIYDIKAPEADKPLNPPGQWNSSRVVVQDGKIEHWLNGKLVCSADTTTEAWKTMIAGSKFKTKEGFAPGKGRIMLTDHHDKVWMRGIKITEK</sequence>
<evidence type="ECO:0000313" key="3">
    <source>
        <dbReference type="EMBL" id="MBB5037326.1"/>
    </source>
</evidence>
<feature type="signal peptide" evidence="1">
    <location>
        <begin position="1"/>
        <end position="18"/>
    </location>
</feature>
<feature type="domain" description="3-keto-alpha-glucoside-1,2-lyase/3-keto-2-hydroxy-glucal hydratase" evidence="2">
    <location>
        <begin position="21"/>
        <end position="214"/>
    </location>
</feature>
<dbReference type="AlphaFoldDB" id="A0A7W8DPV2"/>
<dbReference type="GO" id="GO:0016787">
    <property type="term" value="F:hydrolase activity"/>
    <property type="evidence" value="ECO:0007669"/>
    <property type="project" value="InterPro"/>
</dbReference>
<dbReference type="EMBL" id="JACHIF010000002">
    <property type="protein sequence ID" value="MBB5037326.1"/>
    <property type="molecule type" value="Genomic_DNA"/>
</dbReference>
<gene>
    <name evidence="3" type="ORF">HNQ64_001568</name>
</gene>
<dbReference type="RefSeq" id="WP_184207104.1">
    <property type="nucleotide sequence ID" value="NZ_JACHIF010000002.1"/>
</dbReference>
<proteinExistence type="predicted"/>
<protein>
    <recommendedName>
        <fullName evidence="2">3-keto-alpha-glucoside-1,2-lyase/3-keto-2-hydroxy-glucal hydratase domain-containing protein</fullName>
    </recommendedName>
</protein>
<dbReference type="InterPro" id="IPR010496">
    <property type="entry name" value="AL/BT2_dom"/>
</dbReference>
<comment type="caution">
    <text evidence="3">The sequence shown here is derived from an EMBL/GenBank/DDBJ whole genome shotgun (WGS) entry which is preliminary data.</text>
</comment>
<name>A0A7W8DPV2_9BACT</name>
<feature type="chain" id="PRO_5031071418" description="3-keto-alpha-glucoside-1,2-lyase/3-keto-2-hydroxy-glucal hydratase domain-containing protein" evidence="1">
    <location>
        <begin position="19"/>
        <end position="216"/>
    </location>
</feature>
<dbReference type="Pfam" id="PF06439">
    <property type="entry name" value="3keto-disac_hyd"/>
    <property type="match status" value="1"/>
</dbReference>
<dbReference type="Proteomes" id="UP000534294">
    <property type="component" value="Unassembled WGS sequence"/>
</dbReference>
<keyword evidence="4" id="KW-1185">Reference proteome</keyword>